<dbReference type="EMBL" id="CP041036">
    <property type="protein sequence ID" value="QDE31601.1"/>
    <property type="molecule type" value="Genomic_DNA"/>
</dbReference>
<accession>A0A4Y5YFN6</accession>
<dbReference type="AlphaFoldDB" id="A0A4Y5YFN6"/>
<organism evidence="1 2">
    <name type="scientific">Shewanella polaris</name>
    <dbReference type="NCBI Taxonomy" id="2588449"/>
    <lineage>
        <taxon>Bacteria</taxon>
        <taxon>Pseudomonadati</taxon>
        <taxon>Pseudomonadota</taxon>
        <taxon>Gammaproteobacteria</taxon>
        <taxon>Alteromonadales</taxon>
        <taxon>Shewanellaceae</taxon>
        <taxon>Shewanella</taxon>
    </lineage>
</organism>
<evidence type="ECO:0000313" key="2">
    <source>
        <dbReference type="Proteomes" id="UP000319809"/>
    </source>
</evidence>
<protein>
    <submittedName>
        <fullName evidence="1">Uncharacterized protein</fullName>
    </submittedName>
</protein>
<reference evidence="1 2" key="1">
    <citation type="submission" date="2019-06" db="EMBL/GenBank/DDBJ databases">
        <title>The genome of Shewanella sp. SM1901.</title>
        <authorList>
            <person name="Cha Q."/>
        </authorList>
    </citation>
    <scope>NUCLEOTIDE SEQUENCE [LARGE SCALE GENOMIC DNA]</scope>
    <source>
        <strain evidence="1 2">SM1901</strain>
    </source>
</reference>
<keyword evidence="2" id="KW-1185">Reference proteome</keyword>
<proteinExistence type="predicted"/>
<dbReference type="KEGG" id="spol:FH971_11855"/>
<dbReference type="Proteomes" id="UP000319809">
    <property type="component" value="Chromosome"/>
</dbReference>
<name>A0A4Y5YFN6_9GAMM</name>
<gene>
    <name evidence="1" type="ORF">FH971_11855</name>
</gene>
<dbReference type="RefSeq" id="WP_140234433.1">
    <property type="nucleotide sequence ID" value="NZ_CP041036.1"/>
</dbReference>
<sequence>MDFMYRHFLIKYAKPEHSQKFINQGEMFLQPLSFYRKEDHNDEVGDLNEGAHKVKPFSKGILKRVLENGETEIVGTMTNGIHREFSHEYSSLAVYCIYYLIMPASDYTNELDVINEKLLKEFGGSATVIYNLEKFFDRLDIYLEENSYSYKRQSVEYIDVMKYLKKLTPFQKDKKY</sequence>
<evidence type="ECO:0000313" key="1">
    <source>
        <dbReference type="EMBL" id="QDE31601.1"/>
    </source>
</evidence>